<proteinExistence type="predicted"/>
<dbReference type="InterPro" id="IPR038883">
    <property type="entry name" value="AN11006-like"/>
</dbReference>
<organism evidence="2 3">
    <name type="scientific">Paraphoma chrysanthemicola</name>
    <dbReference type="NCBI Taxonomy" id="798071"/>
    <lineage>
        <taxon>Eukaryota</taxon>
        <taxon>Fungi</taxon>
        <taxon>Dikarya</taxon>
        <taxon>Ascomycota</taxon>
        <taxon>Pezizomycotina</taxon>
        <taxon>Dothideomycetes</taxon>
        <taxon>Pleosporomycetidae</taxon>
        <taxon>Pleosporales</taxon>
        <taxon>Pleosporineae</taxon>
        <taxon>Phaeosphaeriaceae</taxon>
        <taxon>Paraphoma</taxon>
    </lineage>
</organism>
<dbReference type="OrthoDB" id="3799631at2759"/>
<evidence type="ECO:0000256" key="1">
    <source>
        <dbReference type="SAM" id="MobiDB-lite"/>
    </source>
</evidence>
<keyword evidence="3" id="KW-1185">Reference proteome</keyword>
<evidence type="ECO:0000313" key="3">
    <source>
        <dbReference type="Proteomes" id="UP000813461"/>
    </source>
</evidence>
<gene>
    <name evidence="2" type="ORF">FB567DRAFT_599697</name>
</gene>
<dbReference type="EMBL" id="JAGMVJ010000038">
    <property type="protein sequence ID" value="KAH7066546.1"/>
    <property type="molecule type" value="Genomic_DNA"/>
</dbReference>
<feature type="region of interest" description="Disordered" evidence="1">
    <location>
        <begin position="1"/>
        <end position="24"/>
    </location>
</feature>
<dbReference type="PANTHER" id="PTHR42085:SF1">
    <property type="entry name" value="F-BOX DOMAIN-CONTAINING PROTEIN"/>
    <property type="match status" value="1"/>
</dbReference>
<comment type="caution">
    <text evidence="2">The sequence shown here is derived from an EMBL/GenBank/DDBJ whole genome shotgun (WGS) entry which is preliminary data.</text>
</comment>
<dbReference type="PANTHER" id="PTHR42085">
    <property type="entry name" value="F-BOX DOMAIN-CONTAINING PROTEIN"/>
    <property type="match status" value="1"/>
</dbReference>
<accession>A0A8K0QSJ1</accession>
<sequence length="289" mass="33470">MEDRIGSKILGSRTNASESQDDKSEEACASELAAIYKSLDAVDQRLLLAVGREYISNTAMRERILDPKRPLLSFRLMDLPVELRVAIAEYAMAAGHSLGLRRLSPPGSWGKRGRKVDGIDELTALSRSSRQLYAETSQLVWKVNTFRVYDGSISDRRWTEQHTLLLRNIPVEGFGNLRSIDLMIRFSREVEYQHDLFKKITELARKTPAARLAVYDKNWVLQHRLSIFKSRYYRRGHQLKAFLGQSEFDITKRNWRLYPYQGELTFEIIKTMVNAADLEMVWSWQHDGL</sequence>
<dbReference type="Proteomes" id="UP000813461">
    <property type="component" value="Unassembled WGS sequence"/>
</dbReference>
<name>A0A8K0QSJ1_9PLEO</name>
<dbReference type="AlphaFoldDB" id="A0A8K0QSJ1"/>
<evidence type="ECO:0000313" key="2">
    <source>
        <dbReference type="EMBL" id="KAH7066546.1"/>
    </source>
</evidence>
<reference evidence="2" key="1">
    <citation type="journal article" date="2021" name="Nat. Commun.">
        <title>Genetic determinants of endophytism in the Arabidopsis root mycobiome.</title>
        <authorList>
            <person name="Mesny F."/>
            <person name="Miyauchi S."/>
            <person name="Thiergart T."/>
            <person name="Pickel B."/>
            <person name="Atanasova L."/>
            <person name="Karlsson M."/>
            <person name="Huettel B."/>
            <person name="Barry K.W."/>
            <person name="Haridas S."/>
            <person name="Chen C."/>
            <person name="Bauer D."/>
            <person name="Andreopoulos W."/>
            <person name="Pangilinan J."/>
            <person name="LaButti K."/>
            <person name="Riley R."/>
            <person name="Lipzen A."/>
            <person name="Clum A."/>
            <person name="Drula E."/>
            <person name="Henrissat B."/>
            <person name="Kohler A."/>
            <person name="Grigoriev I.V."/>
            <person name="Martin F.M."/>
            <person name="Hacquard S."/>
        </authorList>
    </citation>
    <scope>NUCLEOTIDE SEQUENCE</scope>
    <source>
        <strain evidence="2">MPI-SDFR-AT-0120</strain>
    </source>
</reference>
<evidence type="ECO:0008006" key="4">
    <source>
        <dbReference type="Google" id="ProtNLM"/>
    </source>
</evidence>
<protein>
    <recommendedName>
        <fullName evidence="4">F-box domain-containing protein</fullName>
    </recommendedName>
</protein>